<evidence type="ECO:0000313" key="7">
    <source>
        <dbReference type="Proteomes" id="UP001500920"/>
    </source>
</evidence>
<evidence type="ECO:0000256" key="2">
    <source>
        <dbReference type="ARBA" id="ARBA00018193"/>
    </source>
</evidence>
<organism evidence="6 7">
    <name type="scientific">Salinicoccus jeotgali</name>
    <dbReference type="NCBI Taxonomy" id="381634"/>
    <lineage>
        <taxon>Bacteria</taxon>
        <taxon>Bacillati</taxon>
        <taxon>Bacillota</taxon>
        <taxon>Bacilli</taxon>
        <taxon>Bacillales</taxon>
        <taxon>Staphylococcaceae</taxon>
        <taxon>Salinicoccus</taxon>
    </lineage>
</organism>
<dbReference type="Pfam" id="PF02317">
    <property type="entry name" value="Octopine_DH"/>
    <property type="match status" value="1"/>
</dbReference>
<name>A0ABP7ENA9_9STAP</name>
<dbReference type="InterPro" id="IPR036291">
    <property type="entry name" value="NAD(P)-bd_dom_sf"/>
</dbReference>
<dbReference type="EMBL" id="BAABCK010000017">
    <property type="protein sequence ID" value="GAA3720830.1"/>
    <property type="molecule type" value="Genomic_DNA"/>
</dbReference>
<dbReference type="InterPro" id="IPR003421">
    <property type="entry name" value="Opine_DH"/>
</dbReference>
<dbReference type="Gene3D" id="1.10.1040.10">
    <property type="entry name" value="N-(1-d-carboxylethyl)-l-norvaline Dehydrogenase, domain 2"/>
    <property type="match status" value="1"/>
</dbReference>
<dbReference type="PANTHER" id="PTHR38015">
    <property type="entry name" value="BLR6086 PROTEIN"/>
    <property type="match status" value="1"/>
</dbReference>
<reference evidence="7" key="1">
    <citation type="journal article" date="2019" name="Int. J. Syst. Evol. Microbiol.">
        <title>The Global Catalogue of Microorganisms (GCM) 10K type strain sequencing project: providing services to taxonomists for standard genome sequencing and annotation.</title>
        <authorList>
            <consortium name="The Broad Institute Genomics Platform"/>
            <consortium name="The Broad Institute Genome Sequencing Center for Infectious Disease"/>
            <person name="Wu L."/>
            <person name="Ma J."/>
        </authorList>
    </citation>
    <scope>NUCLEOTIDE SEQUENCE [LARGE SCALE GENOMIC DNA]</scope>
    <source>
        <strain evidence="7">JCM 16981</strain>
    </source>
</reference>
<comment type="catalytic activity">
    <reaction evidence="3">
        <text>6-phospho-D-gluconate + NADP(+) = D-ribulose 5-phosphate + CO2 + NADPH</text>
        <dbReference type="Rhea" id="RHEA:10116"/>
        <dbReference type="ChEBI" id="CHEBI:16526"/>
        <dbReference type="ChEBI" id="CHEBI:57783"/>
        <dbReference type="ChEBI" id="CHEBI:58121"/>
        <dbReference type="ChEBI" id="CHEBI:58349"/>
        <dbReference type="ChEBI" id="CHEBI:58759"/>
        <dbReference type="EC" id="1.1.1.44"/>
    </reaction>
</comment>
<gene>
    <name evidence="6" type="ORF">GCM10022378_08670</name>
</gene>
<evidence type="ECO:0000259" key="5">
    <source>
        <dbReference type="Pfam" id="PF02558"/>
    </source>
</evidence>
<dbReference type="PANTHER" id="PTHR38015:SF1">
    <property type="entry name" value="OPINE DEHYDROGENASE DOMAIN-CONTAINING PROTEIN"/>
    <property type="match status" value="1"/>
</dbReference>
<dbReference type="InterPro" id="IPR013328">
    <property type="entry name" value="6PGD_dom2"/>
</dbReference>
<feature type="domain" description="Ketopantoate reductase N-terminal" evidence="5">
    <location>
        <begin position="4"/>
        <end position="108"/>
    </location>
</feature>
<feature type="domain" description="Opine dehydrogenase" evidence="4">
    <location>
        <begin position="186"/>
        <end position="332"/>
    </location>
</feature>
<evidence type="ECO:0000313" key="6">
    <source>
        <dbReference type="EMBL" id="GAA3720830.1"/>
    </source>
</evidence>
<evidence type="ECO:0000256" key="3">
    <source>
        <dbReference type="ARBA" id="ARBA00048640"/>
    </source>
</evidence>
<dbReference type="Proteomes" id="UP001500920">
    <property type="component" value="Unassembled WGS sequence"/>
</dbReference>
<evidence type="ECO:0000256" key="1">
    <source>
        <dbReference type="ARBA" id="ARBA00013011"/>
    </source>
</evidence>
<proteinExistence type="predicted"/>
<dbReference type="RefSeq" id="WP_344701781.1">
    <property type="nucleotide sequence ID" value="NZ_BAABCK010000017.1"/>
</dbReference>
<evidence type="ECO:0000259" key="4">
    <source>
        <dbReference type="Pfam" id="PF02317"/>
    </source>
</evidence>
<dbReference type="InterPro" id="IPR051729">
    <property type="entry name" value="Opine/Lysopine_DH"/>
</dbReference>
<dbReference type="SUPFAM" id="SSF51735">
    <property type="entry name" value="NAD(P)-binding Rossmann-fold domains"/>
    <property type="match status" value="1"/>
</dbReference>
<dbReference type="SUPFAM" id="SSF48179">
    <property type="entry name" value="6-phosphogluconate dehydrogenase C-terminal domain-like"/>
    <property type="match status" value="1"/>
</dbReference>
<accession>A0ABP7ENA9</accession>
<dbReference type="InterPro" id="IPR008927">
    <property type="entry name" value="6-PGluconate_DH-like_C_sf"/>
</dbReference>
<dbReference type="InterPro" id="IPR013332">
    <property type="entry name" value="KPR_N"/>
</dbReference>
<comment type="caution">
    <text evidence="6">The sequence shown here is derived from an EMBL/GenBank/DDBJ whole genome shotgun (WGS) entry which is preliminary data.</text>
</comment>
<dbReference type="EC" id="1.1.1.44" evidence="1"/>
<keyword evidence="7" id="KW-1185">Reference proteome</keyword>
<dbReference type="Gene3D" id="3.40.50.720">
    <property type="entry name" value="NAD(P)-binding Rossmann-like Domain"/>
    <property type="match status" value="1"/>
</dbReference>
<dbReference type="Pfam" id="PF02558">
    <property type="entry name" value="ApbA"/>
    <property type="match status" value="1"/>
</dbReference>
<protein>
    <recommendedName>
        <fullName evidence="2">6-phosphogluconate dehydrogenase, decarboxylating</fullName>
        <ecNumber evidence="1">1.1.1.44</ecNumber>
    </recommendedName>
</protein>
<sequence length="361" mass="38750">MKVSIIGAGNGGITAAADLTDRGFEVSLFGATGFTDDLSAIEKNGGITLKDEKGERLVPFSNVTADIEKAVAGADVIMLTVPGFAVENIAEQLAPVVTEKQVILINGAGAMGAGRFVNRARQLGIDKSFNIAETNSLTYGTRAFPEAARVEVSLYVKKVFLAAYPSSKTDELLDVCSQLYDCLVPAESSWHAALENGNPEVHPGPALLNAGRIDYSEGEFWLYKEGITEHTVKLLKAVEDERMAIGKAFGYHLEDATESRANRGYFEDDGRTLKELFNTSEVYSNIKGPVSINSRYFTEDISSGLVLWSGMAKAAGVATPNIDAIITLGSTLFDEDFYESGLTLDSLGFSGQSAEELIRSV</sequence>